<name>A0A2S8FFU0_9BACT</name>
<evidence type="ECO:0000313" key="1">
    <source>
        <dbReference type="EMBL" id="PQO31033.1"/>
    </source>
</evidence>
<gene>
    <name evidence="1" type="ORF">C5Y96_11785</name>
</gene>
<dbReference type="Proteomes" id="UP000240009">
    <property type="component" value="Unassembled WGS sequence"/>
</dbReference>
<comment type="caution">
    <text evidence="1">The sequence shown here is derived from an EMBL/GenBank/DDBJ whole genome shotgun (WGS) entry which is preliminary data.</text>
</comment>
<proteinExistence type="predicted"/>
<dbReference type="AlphaFoldDB" id="A0A2S8FFU0"/>
<accession>A0A2S8FFU0</accession>
<reference evidence="1 2" key="1">
    <citation type="submission" date="2018-02" db="EMBL/GenBank/DDBJ databases">
        <title>Comparative genomes isolates from brazilian mangrove.</title>
        <authorList>
            <person name="Araujo J.E."/>
            <person name="Taketani R.G."/>
            <person name="Silva M.C.P."/>
            <person name="Loureco M.V."/>
            <person name="Andreote F.D."/>
        </authorList>
    </citation>
    <scope>NUCLEOTIDE SEQUENCE [LARGE SCALE GENOMIC DNA]</scope>
    <source>
        <strain evidence="1 2">HEX-2 MGV</strain>
    </source>
</reference>
<protein>
    <submittedName>
        <fullName evidence="1">TIGR04255 family protein</fullName>
    </submittedName>
</protein>
<evidence type="ECO:0000313" key="2">
    <source>
        <dbReference type="Proteomes" id="UP000240009"/>
    </source>
</evidence>
<organism evidence="1 2">
    <name type="scientific">Blastopirellula marina</name>
    <dbReference type="NCBI Taxonomy" id="124"/>
    <lineage>
        <taxon>Bacteria</taxon>
        <taxon>Pseudomonadati</taxon>
        <taxon>Planctomycetota</taxon>
        <taxon>Planctomycetia</taxon>
        <taxon>Pirellulales</taxon>
        <taxon>Pirellulaceae</taxon>
        <taxon>Blastopirellula</taxon>
    </lineage>
</organism>
<dbReference type="InterPro" id="IPR026349">
    <property type="entry name" value="CHP04255"/>
</dbReference>
<dbReference type="EMBL" id="PUIA01000037">
    <property type="protein sequence ID" value="PQO31033.1"/>
    <property type="molecule type" value="Genomic_DNA"/>
</dbReference>
<dbReference type="NCBIfam" id="TIGR04255">
    <property type="entry name" value="sporadTIGR04255"/>
    <property type="match status" value="1"/>
</dbReference>
<sequence length="254" mass="29782">MKQADFKINLTESFEHLPDAPIAEAIIHWRARAERKLVPNEFQKELKSRLPDYPHHQQQFEMAAEINAESQSFSHQQNWHGFRFETEDKRYVAQFTRNGFVFSRLQPYENWNTFRTEAIRLWEIYRELTEPSEIQRLGVRFINVIKDVTPTELNDLLAAPPRCAPNLNIPLAGFMHQSVFEIPGHPYNLNVIQTIQPAPPTQKGPTNLILDLDVSTSRFIATEEINKRLQDMQWIKNKAFFSFLTKSAISKFRE</sequence>